<dbReference type="GO" id="GO:0050660">
    <property type="term" value="F:flavin adenine dinucleotide binding"/>
    <property type="evidence" value="ECO:0007669"/>
    <property type="project" value="TreeGrafter"/>
</dbReference>
<name>A0A1V8M5D3_9GAMM</name>
<evidence type="ECO:0000256" key="5">
    <source>
        <dbReference type="ARBA" id="ARBA00023235"/>
    </source>
</evidence>
<dbReference type="Pfam" id="PF13450">
    <property type="entry name" value="NAD_binding_8"/>
    <property type="match status" value="1"/>
</dbReference>
<dbReference type="GO" id="GO:0005829">
    <property type="term" value="C:cytosol"/>
    <property type="evidence" value="ECO:0007669"/>
    <property type="project" value="TreeGrafter"/>
</dbReference>
<keyword evidence="8" id="KW-1185">Reference proteome</keyword>
<comment type="caution">
    <text evidence="7">The sequence shown here is derived from an EMBL/GenBank/DDBJ whole genome shotgun (WGS) entry which is preliminary data.</text>
</comment>
<keyword evidence="5" id="KW-0413">Isomerase</keyword>
<dbReference type="PANTHER" id="PTHR21197">
    <property type="entry name" value="UDP-GALACTOPYRANOSE MUTASE"/>
    <property type="match status" value="1"/>
</dbReference>
<dbReference type="GO" id="GO:0008767">
    <property type="term" value="F:UDP-galactopyranose mutase activity"/>
    <property type="evidence" value="ECO:0007669"/>
    <property type="project" value="InterPro"/>
</dbReference>
<dbReference type="Gene3D" id="3.40.50.720">
    <property type="entry name" value="NAD(P)-binding Rossmann-like Domain"/>
    <property type="match status" value="3"/>
</dbReference>
<evidence type="ECO:0000256" key="1">
    <source>
        <dbReference type="ARBA" id="ARBA00001974"/>
    </source>
</evidence>
<dbReference type="AlphaFoldDB" id="A0A1V8M5D3"/>
<gene>
    <name evidence="7" type="ORF">AU255_02015</name>
</gene>
<dbReference type="OrthoDB" id="9815989at2"/>
<evidence type="ECO:0000313" key="7">
    <source>
        <dbReference type="EMBL" id="OQK16706.1"/>
    </source>
</evidence>
<organism evidence="7 8">
    <name type="scientific">Methyloprofundus sedimenti</name>
    <dbReference type="NCBI Taxonomy" id="1420851"/>
    <lineage>
        <taxon>Bacteria</taxon>
        <taxon>Pseudomonadati</taxon>
        <taxon>Pseudomonadota</taxon>
        <taxon>Gammaproteobacteria</taxon>
        <taxon>Methylococcales</taxon>
        <taxon>Methylococcaceae</taxon>
        <taxon>Methyloprofundus</taxon>
    </lineage>
</organism>
<evidence type="ECO:0000313" key="8">
    <source>
        <dbReference type="Proteomes" id="UP000191980"/>
    </source>
</evidence>
<comment type="cofactor">
    <cofactor evidence="1">
        <name>FAD</name>
        <dbReference type="ChEBI" id="CHEBI:57692"/>
    </cofactor>
</comment>
<proteinExistence type="inferred from homology"/>
<dbReference type="SUPFAM" id="SSF54373">
    <property type="entry name" value="FAD-linked reductases, C-terminal domain"/>
    <property type="match status" value="1"/>
</dbReference>
<keyword evidence="3" id="KW-0285">Flavoprotein</keyword>
<protein>
    <submittedName>
        <fullName evidence="7">UDP-galactopyranose mutase</fullName>
    </submittedName>
</protein>
<keyword evidence="4" id="KW-0274">FAD</keyword>
<feature type="domain" description="UDP-galactopyranose mutase C-terminal" evidence="6">
    <location>
        <begin position="151"/>
        <end position="366"/>
    </location>
</feature>
<evidence type="ECO:0000259" key="6">
    <source>
        <dbReference type="Pfam" id="PF03275"/>
    </source>
</evidence>
<dbReference type="RefSeq" id="WP_080521330.1">
    <property type="nucleotide sequence ID" value="NZ_LPUF01000001.1"/>
</dbReference>
<comment type="similarity">
    <text evidence="2">Belongs to the UDP-galactopyranose/dTDP-fucopyranose mutase family.</text>
</comment>
<dbReference type="PANTHER" id="PTHR21197:SF0">
    <property type="entry name" value="UDP-GALACTOPYRANOSE MUTASE"/>
    <property type="match status" value="1"/>
</dbReference>
<dbReference type="EMBL" id="LPUF01000001">
    <property type="protein sequence ID" value="OQK16706.1"/>
    <property type="molecule type" value="Genomic_DNA"/>
</dbReference>
<dbReference type="Pfam" id="PF03275">
    <property type="entry name" value="GLF"/>
    <property type="match status" value="1"/>
</dbReference>
<reference evidence="7 8" key="1">
    <citation type="submission" date="2015-12" db="EMBL/GenBank/DDBJ databases">
        <authorList>
            <person name="Shamseldin A."/>
            <person name="Moawad H."/>
            <person name="Abd El-Rahim W.M."/>
            <person name="Sadowsky M.J."/>
        </authorList>
    </citation>
    <scope>NUCLEOTIDE SEQUENCE [LARGE SCALE GENOMIC DNA]</scope>
    <source>
        <strain evidence="7 8">WF1</strain>
    </source>
</reference>
<accession>A0A1V8M5D3</accession>
<evidence type="ECO:0000256" key="4">
    <source>
        <dbReference type="ARBA" id="ARBA00022827"/>
    </source>
</evidence>
<dbReference type="InterPro" id="IPR004379">
    <property type="entry name" value="UDP-GALP_mutase"/>
</dbReference>
<dbReference type="NCBIfam" id="TIGR00031">
    <property type="entry name" value="UDP-GALP_mutase"/>
    <property type="match status" value="1"/>
</dbReference>
<dbReference type="Proteomes" id="UP000191980">
    <property type="component" value="Unassembled WGS sequence"/>
</dbReference>
<evidence type="ECO:0000256" key="2">
    <source>
        <dbReference type="ARBA" id="ARBA00009321"/>
    </source>
</evidence>
<dbReference type="STRING" id="1420851.AU255_02015"/>
<evidence type="ECO:0000256" key="3">
    <source>
        <dbReference type="ARBA" id="ARBA00022630"/>
    </source>
</evidence>
<dbReference type="InterPro" id="IPR015899">
    <property type="entry name" value="UDP-GalPyranose_mutase_C"/>
</dbReference>
<dbReference type="SUPFAM" id="SSF51971">
    <property type="entry name" value="Nucleotide-binding domain"/>
    <property type="match status" value="1"/>
</dbReference>
<sequence length="388" mass="45325">MFDTIIIGAGFAGAVLAERLATQRQQRVLVIDKRQHIGGNCYDCFDQHGVLIHQYGPHLFHTDNKQVFDYLSQFTEWRPYQHEVLAFIDGQKVPVPFNLNSLHSLLPKSLADSLELKLIDRFGYGVKVPILELRKINDKELKFLADFIYEKIFVNYTAKQWGKKPEDISAEVTGRVPVHISRDNRYFQDKYQAIPAQGYTKVFQNMLDHPHISVMLNTDFKDVFKLDLETGRMQFMQSEFTGQFIFTGLIDELFASRFGELPYRSLAFKFEHLSSQQFQEKTTVNYPNDYDFTRITEFKHISQQVTPGTTIVREFPQDFERDNPSRNIPYYPVFTDENKQKLDRYLAFAEQFENITLVGRLAENRYYDMDDIVARALHVFDARFASPG</sequence>